<dbReference type="RefSeq" id="WP_317487203.1">
    <property type="nucleotide sequence ID" value="NZ_CP136051.1"/>
</dbReference>
<dbReference type="InterPro" id="IPR037066">
    <property type="entry name" value="Plug_dom_sf"/>
</dbReference>
<dbReference type="SUPFAM" id="SSF56935">
    <property type="entry name" value="Porins"/>
    <property type="match status" value="1"/>
</dbReference>
<evidence type="ECO:0000256" key="7">
    <source>
        <dbReference type="ARBA" id="ARBA00023237"/>
    </source>
</evidence>
<evidence type="ECO:0000256" key="10">
    <source>
        <dbReference type="SAM" id="SignalP"/>
    </source>
</evidence>
<evidence type="ECO:0000256" key="3">
    <source>
        <dbReference type="ARBA" id="ARBA00022452"/>
    </source>
</evidence>
<name>A0ABZ0IHA8_9BACT</name>
<dbReference type="Pfam" id="PF00593">
    <property type="entry name" value="TonB_dep_Rec_b-barrel"/>
    <property type="match status" value="1"/>
</dbReference>
<evidence type="ECO:0000256" key="9">
    <source>
        <dbReference type="RuleBase" id="RU003357"/>
    </source>
</evidence>
<reference evidence="13 14" key="1">
    <citation type="journal article" date="2023" name="Microbiol. Resour. Announc.">
        <title>Complete Genome Sequence of Imperialibacter roseus strain P4T.</title>
        <authorList>
            <person name="Tizabi D.R."/>
            <person name="Bachvaroff T."/>
            <person name="Hill R.T."/>
        </authorList>
    </citation>
    <scope>NUCLEOTIDE SEQUENCE [LARGE SCALE GENOMIC DNA]</scope>
    <source>
        <strain evidence="13 14">P4T</strain>
    </source>
</reference>
<dbReference type="InterPro" id="IPR012910">
    <property type="entry name" value="Plug_dom"/>
</dbReference>
<dbReference type="EMBL" id="CP136051">
    <property type="protein sequence ID" value="WOK04393.1"/>
    <property type="molecule type" value="Genomic_DNA"/>
</dbReference>
<keyword evidence="6 8" id="KW-0472">Membrane</keyword>
<feature type="chain" id="PRO_5046330980" evidence="10">
    <location>
        <begin position="24"/>
        <end position="754"/>
    </location>
</feature>
<dbReference type="InterPro" id="IPR036942">
    <property type="entry name" value="Beta-barrel_TonB_sf"/>
</dbReference>
<evidence type="ECO:0000256" key="8">
    <source>
        <dbReference type="PROSITE-ProRule" id="PRU01360"/>
    </source>
</evidence>
<keyword evidence="10" id="KW-0732">Signal</keyword>
<keyword evidence="14" id="KW-1185">Reference proteome</keyword>
<feature type="domain" description="TonB-dependent receptor-like beta-barrel" evidence="11">
    <location>
        <begin position="298"/>
        <end position="719"/>
    </location>
</feature>
<dbReference type="Proteomes" id="UP001302349">
    <property type="component" value="Chromosome"/>
</dbReference>
<keyword evidence="2 8" id="KW-0813">Transport</keyword>
<feature type="domain" description="TonB-dependent receptor plug" evidence="12">
    <location>
        <begin position="115"/>
        <end position="221"/>
    </location>
</feature>
<gene>
    <name evidence="13" type="ORF">RT717_15035</name>
</gene>
<proteinExistence type="inferred from homology"/>
<dbReference type="PROSITE" id="PS52016">
    <property type="entry name" value="TONB_DEPENDENT_REC_3"/>
    <property type="match status" value="1"/>
</dbReference>
<evidence type="ECO:0000256" key="5">
    <source>
        <dbReference type="ARBA" id="ARBA00023077"/>
    </source>
</evidence>
<dbReference type="Gene3D" id="2.40.170.20">
    <property type="entry name" value="TonB-dependent receptor, beta-barrel domain"/>
    <property type="match status" value="1"/>
</dbReference>
<keyword evidence="7 8" id="KW-0998">Cell outer membrane</keyword>
<evidence type="ECO:0000313" key="13">
    <source>
        <dbReference type="EMBL" id="WOK04393.1"/>
    </source>
</evidence>
<keyword evidence="13" id="KW-0675">Receptor</keyword>
<evidence type="ECO:0000256" key="4">
    <source>
        <dbReference type="ARBA" id="ARBA00022692"/>
    </source>
</evidence>
<evidence type="ECO:0000256" key="2">
    <source>
        <dbReference type="ARBA" id="ARBA00022448"/>
    </source>
</evidence>
<evidence type="ECO:0000256" key="1">
    <source>
        <dbReference type="ARBA" id="ARBA00004571"/>
    </source>
</evidence>
<sequence length="754" mass="83444">MKHLYLAFLLLPGAMLVAQPAQQAVEQSVFVIDAETNRPIEGAVVSFQSGQAIAGENGMVTLSAELPVEVLLSHVSYISTKVIISKSGQTLYMQPLEKMLQAVEVTGFDFERELIDQAAPIAYLQPADLAKFSETSLVPSLNTLPGVRMEERAPSSYRVSIRGSSIRSPFGVRNVKVYWNDLPFTEANGTTPLNILDLSNTERIEVLKGPSGSVYGAGTGGTLLLSSANPRDIKGNGLAWQSMAGSYGLWKHQFSGTVRRDKSLIEVKGVALKSDGYREQSFTDRKVAQVSAHLFPSANHTVSVHSFFSDLNYGIPGGLTLDQLNEDRRQARPGSVDRNSSIDQKSVYVGVVNDIVISDNFENKTSLLYSYVDFQNPFNLDYKREFNSGLGGRTKFVWHKSAGEAQAHLSFGGEWQQGWSNAYNFGNVMGKADTLRFHDDLLIKQYFAFAQLDVDLPGEWVVTGGLSRNYQVFDIDRDQSKVGPVFTYNNSFDPIWVPRLAALKKLSDRQSIYASLSNGFSPPTIDEVRTNEGSINKNLTAEKGINYELGYRASIIGDRWFVDATAFYFKLKGTIVTRTNQDGVVLFDNAGNTNQKGIELKVNGILSENPAAFVASSKLQVAYTGYHFRFEDYQKGDDDFSGNKLTGVAPNTIATVLDIAFKGNFYSNLSWFWSDKIPLRDDNTVYADAYSNVTCRLGWKNQLASGKWGLELFAGVDNLLDQKFSWGNDLNAFGGRNYQPAPARNYYGGLKIRL</sequence>
<feature type="signal peptide" evidence="10">
    <location>
        <begin position="1"/>
        <end position="23"/>
    </location>
</feature>
<evidence type="ECO:0000259" key="12">
    <source>
        <dbReference type="Pfam" id="PF07715"/>
    </source>
</evidence>
<comment type="subcellular location">
    <subcellularLocation>
        <location evidence="1 8">Cell outer membrane</location>
        <topology evidence="1 8">Multi-pass membrane protein</topology>
    </subcellularLocation>
</comment>
<dbReference type="Pfam" id="PF07715">
    <property type="entry name" value="Plug"/>
    <property type="match status" value="1"/>
</dbReference>
<keyword evidence="4 8" id="KW-0812">Transmembrane</keyword>
<comment type="similarity">
    <text evidence="8 9">Belongs to the TonB-dependent receptor family.</text>
</comment>
<dbReference type="InterPro" id="IPR000531">
    <property type="entry name" value="Beta-barrel_TonB"/>
</dbReference>
<keyword evidence="5 9" id="KW-0798">TonB box</keyword>
<accession>A0ABZ0IHA8</accession>
<dbReference type="PANTHER" id="PTHR30069:SF28">
    <property type="entry name" value="TONB-DEPENDENT RECEPTOR YNCD-RELATED"/>
    <property type="match status" value="1"/>
</dbReference>
<evidence type="ECO:0000259" key="11">
    <source>
        <dbReference type="Pfam" id="PF00593"/>
    </source>
</evidence>
<evidence type="ECO:0000313" key="14">
    <source>
        <dbReference type="Proteomes" id="UP001302349"/>
    </source>
</evidence>
<keyword evidence="3 8" id="KW-1134">Transmembrane beta strand</keyword>
<dbReference type="PANTHER" id="PTHR30069">
    <property type="entry name" value="TONB-DEPENDENT OUTER MEMBRANE RECEPTOR"/>
    <property type="match status" value="1"/>
</dbReference>
<protein>
    <submittedName>
        <fullName evidence="13">TonB-dependent receptor plug domain-containing protein</fullName>
    </submittedName>
</protein>
<dbReference type="InterPro" id="IPR039426">
    <property type="entry name" value="TonB-dep_rcpt-like"/>
</dbReference>
<evidence type="ECO:0000256" key="6">
    <source>
        <dbReference type="ARBA" id="ARBA00023136"/>
    </source>
</evidence>
<dbReference type="Gene3D" id="2.170.130.10">
    <property type="entry name" value="TonB-dependent receptor, plug domain"/>
    <property type="match status" value="1"/>
</dbReference>
<organism evidence="13 14">
    <name type="scientific">Imperialibacter roseus</name>
    <dbReference type="NCBI Taxonomy" id="1324217"/>
    <lineage>
        <taxon>Bacteria</taxon>
        <taxon>Pseudomonadati</taxon>
        <taxon>Bacteroidota</taxon>
        <taxon>Cytophagia</taxon>
        <taxon>Cytophagales</taxon>
        <taxon>Flammeovirgaceae</taxon>
        <taxon>Imperialibacter</taxon>
    </lineage>
</organism>